<evidence type="ECO:0000256" key="1">
    <source>
        <dbReference type="ARBA" id="ARBA00022679"/>
    </source>
</evidence>
<dbReference type="STRING" id="758820.SAMN00777080_4829"/>
<sequence>MTTLPPIIQPSELLNLIQNENIILIDASFGRTGYLEKHLSGALHVDLNNDLSDIKDDFAKGGRHPLPHPKKFCELLDNLGISPDSYVIVYDDKNAANAAARFWWTMKAIGHDKIQVLDGGMDAAIRIGFPVKSGEEQIPEKTQYPVVNWLLPLADIHEIDQVSGDMDHLIIDVRENERYRGEKEPIDLIAGHIPGAINIPFASNLDKDGFFLPPEQLKSKYSGIFEGKPAEKIIVHCGSGVTACHTLLAVAYAGMDIPKLYVGSWSEWSRNSRPIGKKD</sequence>
<protein>
    <submittedName>
        <fullName evidence="4">Thiosulfate/3-mercaptopyruvate sulfurtransferase</fullName>
    </submittedName>
</protein>
<dbReference type="InterPro" id="IPR001763">
    <property type="entry name" value="Rhodanese-like_dom"/>
</dbReference>
<keyword evidence="1 4" id="KW-0808">Transferase</keyword>
<dbReference type="GO" id="GO:0004792">
    <property type="term" value="F:thiosulfate-cyanide sulfurtransferase activity"/>
    <property type="evidence" value="ECO:0007669"/>
    <property type="project" value="TreeGrafter"/>
</dbReference>
<evidence type="ECO:0000256" key="2">
    <source>
        <dbReference type="ARBA" id="ARBA00022737"/>
    </source>
</evidence>
<dbReference type="AlphaFoldDB" id="A0A1W2HB96"/>
<keyword evidence="2" id="KW-0677">Repeat</keyword>
<gene>
    <name evidence="4" type="ORF">SAMN00777080_4829</name>
</gene>
<organism evidence="4 5">
    <name type="scientific">Aquiflexum balticum DSM 16537</name>
    <dbReference type="NCBI Taxonomy" id="758820"/>
    <lineage>
        <taxon>Bacteria</taxon>
        <taxon>Pseudomonadati</taxon>
        <taxon>Bacteroidota</taxon>
        <taxon>Cytophagia</taxon>
        <taxon>Cytophagales</taxon>
        <taxon>Cyclobacteriaceae</taxon>
        <taxon>Aquiflexum</taxon>
    </lineage>
</organism>
<feature type="domain" description="Rhodanese" evidence="3">
    <location>
        <begin position="164"/>
        <end position="277"/>
    </location>
</feature>
<evidence type="ECO:0000313" key="5">
    <source>
        <dbReference type="Proteomes" id="UP000192333"/>
    </source>
</evidence>
<dbReference type="PROSITE" id="PS50206">
    <property type="entry name" value="RHODANESE_3"/>
    <property type="match status" value="2"/>
</dbReference>
<dbReference type="OrthoDB" id="9770030at2"/>
<dbReference type="PANTHER" id="PTHR11364:SF27">
    <property type="entry name" value="SULFURTRANSFERASE"/>
    <property type="match status" value="1"/>
</dbReference>
<reference evidence="5" key="1">
    <citation type="submission" date="2017-04" db="EMBL/GenBank/DDBJ databases">
        <authorList>
            <person name="Varghese N."/>
            <person name="Submissions S."/>
        </authorList>
    </citation>
    <scope>NUCLEOTIDE SEQUENCE [LARGE SCALE GENOMIC DNA]</scope>
    <source>
        <strain evidence="5">DSM 16537</strain>
    </source>
</reference>
<dbReference type="InterPro" id="IPR036873">
    <property type="entry name" value="Rhodanese-like_dom_sf"/>
</dbReference>
<proteinExistence type="predicted"/>
<dbReference type="EMBL" id="LT838813">
    <property type="protein sequence ID" value="SMD46149.1"/>
    <property type="molecule type" value="Genomic_DNA"/>
</dbReference>
<feature type="domain" description="Rhodanese" evidence="3">
    <location>
        <begin position="18"/>
        <end position="133"/>
    </location>
</feature>
<dbReference type="Proteomes" id="UP000192333">
    <property type="component" value="Chromosome I"/>
</dbReference>
<keyword evidence="4" id="KW-0670">Pyruvate</keyword>
<dbReference type="PANTHER" id="PTHR11364">
    <property type="entry name" value="THIOSULFATE SULFERTANSFERASE"/>
    <property type="match status" value="1"/>
</dbReference>
<evidence type="ECO:0000259" key="3">
    <source>
        <dbReference type="PROSITE" id="PS50206"/>
    </source>
</evidence>
<name>A0A1W2HB96_9BACT</name>
<evidence type="ECO:0000313" key="4">
    <source>
        <dbReference type="EMBL" id="SMD46149.1"/>
    </source>
</evidence>
<dbReference type="Pfam" id="PF00581">
    <property type="entry name" value="Rhodanese"/>
    <property type="match status" value="2"/>
</dbReference>
<dbReference type="CDD" id="cd01448">
    <property type="entry name" value="TST_Repeat_1"/>
    <property type="match status" value="1"/>
</dbReference>
<accession>A0A1W2HB96</accession>
<dbReference type="RefSeq" id="WP_084123672.1">
    <property type="nucleotide sequence ID" value="NZ_LT838813.1"/>
</dbReference>
<dbReference type="InterPro" id="IPR045078">
    <property type="entry name" value="TST/MPST-like"/>
</dbReference>
<dbReference type="Gene3D" id="3.40.250.10">
    <property type="entry name" value="Rhodanese-like domain"/>
    <property type="match status" value="2"/>
</dbReference>
<dbReference type="SMART" id="SM00450">
    <property type="entry name" value="RHOD"/>
    <property type="match status" value="2"/>
</dbReference>
<keyword evidence="5" id="KW-1185">Reference proteome</keyword>
<dbReference type="CDD" id="cd01449">
    <property type="entry name" value="TST_Repeat_2"/>
    <property type="match status" value="1"/>
</dbReference>
<dbReference type="SUPFAM" id="SSF52821">
    <property type="entry name" value="Rhodanese/Cell cycle control phosphatase"/>
    <property type="match status" value="2"/>
</dbReference>